<feature type="compositionally biased region" description="Low complexity" evidence="1">
    <location>
        <begin position="48"/>
        <end position="60"/>
    </location>
</feature>
<dbReference type="EMBL" id="AE009952">
    <property type="protein sequence ID" value="AAM87470.1"/>
    <property type="molecule type" value="Genomic_DNA"/>
</dbReference>
<evidence type="ECO:0000256" key="1">
    <source>
        <dbReference type="SAM" id="MobiDB-lite"/>
    </source>
</evidence>
<feature type="region of interest" description="Disordered" evidence="1">
    <location>
        <begin position="1"/>
        <end position="60"/>
    </location>
</feature>
<evidence type="ECO:0000313" key="2">
    <source>
        <dbReference type="EMBL" id="AAM87470.1"/>
    </source>
</evidence>
<reference evidence="2 3" key="1">
    <citation type="journal article" date="2002" name="J. Bacteriol.">
        <title>Genome sequence of Yersinia pestis KIM.</title>
        <authorList>
            <person name="Deng W."/>
            <person name="Burland V."/>
            <person name="Plunkett G.III."/>
            <person name="Boutin A."/>
            <person name="Mayhew G.F."/>
            <person name="Liss P."/>
            <person name="Perna N.T."/>
            <person name="Rose D.J."/>
            <person name="Mau B."/>
            <person name="Zhou S."/>
            <person name="Schwartz D.C."/>
            <person name="Fetherston J.D."/>
            <person name="Lindler L.E."/>
            <person name="Brubaker R.R."/>
            <person name="Plana G.V."/>
            <person name="Straley S.C."/>
            <person name="McDonough K.A."/>
            <person name="Nilles M.L."/>
            <person name="Matson J.S."/>
            <person name="Blattner F.R."/>
            <person name="Perry R.D."/>
        </authorList>
    </citation>
    <scope>NUCLEOTIDE SEQUENCE [LARGE SCALE GENOMIC DNA]</scope>
    <source>
        <strain evidence="3">KIM10+ / Biovar Mediaevalis</strain>
    </source>
</reference>
<dbReference type="HOGENOM" id="CLU_2940962_0_0_6"/>
<dbReference type="AlphaFoldDB" id="Q8CK99"/>
<sequence length="60" mass="6078">MDQHGIAPEPVASLLPGNTPRQEIHLIHQYPAPAADKESAARTASPPAKVKAAGNAGNGG</sequence>
<dbReference type="DNASU" id="1148873"/>
<dbReference type="Proteomes" id="UP000002490">
    <property type="component" value="Chromosome"/>
</dbReference>
<gene>
    <name evidence="2" type="ordered locus">y3926</name>
</gene>
<name>Q8CK99_YERPE</name>
<proteinExistence type="predicted"/>
<protein>
    <submittedName>
        <fullName evidence="2">Uncharacterized protein</fullName>
    </submittedName>
</protein>
<accession>Q8CK99</accession>
<organism evidence="2 3">
    <name type="scientific">Yersinia pestis</name>
    <dbReference type="NCBI Taxonomy" id="632"/>
    <lineage>
        <taxon>Bacteria</taxon>
        <taxon>Pseudomonadati</taxon>
        <taxon>Pseudomonadota</taxon>
        <taxon>Gammaproteobacteria</taxon>
        <taxon>Enterobacterales</taxon>
        <taxon>Yersiniaceae</taxon>
        <taxon>Yersinia</taxon>
    </lineage>
</organism>
<dbReference type="KEGG" id="ypk:y3926"/>
<evidence type="ECO:0000313" key="3">
    <source>
        <dbReference type="Proteomes" id="UP000002490"/>
    </source>
</evidence>